<dbReference type="InterPro" id="IPR025444">
    <property type="entry name" value="Monooxy_af470"/>
</dbReference>
<dbReference type="Pfam" id="PF13826">
    <property type="entry name" value="Monooxy_af470-like"/>
    <property type="match status" value="1"/>
</dbReference>
<protein>
    <submittedName>
        <fullName evidence="1">Uncharacterized protein</fullName>
    </submittedName>
</protein>
<evidence type="ECO:0000313" key="2">
    <source>
        <dbReference type="Proteomes" id="UP000231259"/>
    </source>
</evidence>
<sequence length="164" mass="18216">MPTIFDQRMTAQIDGDFVVFLIGLRINTPWKVTKWLPAVRAMPRMLRELDSRPASETGLLGHSQAGLGTIIQYWRSFDHLEAYANARDSAHFPAWVAFNKRMKTCRADVGIWHETYLVRAGQYETLYSGMPPHGLGKAATLVPATGSRSGARTRLGGTAPQSEV</sequence>
<dbReference type="RefSeq" id="WP_099912300.1">
    <property type="nucleotide sequence ID" value="NZ_AWWI01000121.1"/>
</dbReference>
<dbReference type="EMBL" id="AWWI01000121">
    <property type="protein sequence ID" value="PIL18661.1"/>
    <property type="molecule type" value="Genomic_DNA"/>
</dbReference>
<gene>
    <name evidence="1" type="ORF">P775_19000</name>
</gene>
<comment type="caution">
    <text evidence="1">The sequence shown here is derived from an EMBL/GenBank/DDBJ whole genome shotgun (WGS) entry which is preliminary data.</text>
</comment>
<accession>A0A2G8RB43</accession>
<dbReference type="AlphaFoldDB" id="A0A2G8RB43"/>
<evidence type="ECO:0000313" key="1">
    <source>
        <dbReference type="EMBL" id="PIL18661.1"/>
    </source>
</evidence>
<proteinExistence type="predicted"/>
<keyword evidence="2" id="KW-1185">Reference proteome</keyword>
<name>A0A2G8RB43_9RHOB</name>
<dbReference type="OrthoDB" id="7566033at2"/>
<organism evidence="1 2">
    <name type="scientific">Puniceibacterium antarcticum</name>
    <dbReference type="NCBI Taxonomy" id="1206336"/>
    <lineage>
        <taxon>Bacteria</taxon>
        <taxon>Pseudomonadati</taxon>
        <taxon>Pseudomonadota</taxon>
        <taxon>Alphaproteobacteria</taxon>
        <taxon>Rhodobacterales</taxon>
        <taxon>Paracoccaceae</taxon>
        <taxon>Puniceibacterium</taxon>
    </lineage>
</organism>
<reference evidence="1 2" key="1">
    <citation type="submission" date="2013-09" db="EMBL/GenBank/DDBJ databases">
        <title>Genome sequencing of Phaeobacter antarcticus sp. nov. SM1211.</title>
        <authorList>
            <person name="Zhang X.-Y."/>
            <person name="Liu C."/>
            <person name="Chen X.-L."/>
            <person name="Xie B.-B."/>
            <person name="Qin Q.-L."/>
            <person name="Rong J.-C."/>
            <person name="Zhang Y.-Z."/>
        </authorList>
    </citation>
    <scope>NUCLEOTIDE SEQUENCE [LARGE SCALE GENOMIC DNA]</scope>
    <source>
        <strain evidence="1 2">SM1211</strain>
    </source>
</reference>
<dbReference type="Proteomes" id="UP000231259">
    <property type="component" value="Unassembled WGS sequence"/>
</dbReference>